<reference evidence="10 11" key="1">
    <citation type="submission" date="2024-01" db="EMBL/GenBank/DDBJ databases">
        <title>The genome of the rayed Mediterranean limpet Patella caerulea (Linnaeus, 1758).</title>
        <authorList>
            <person name="Anh-Thu Weber A."/>
            <person name="Halstead-Nussloch G."/>
        </authorList>
    </citation>
    <scope>NUCLEOTIDE SEQUENCE [LARGE SCALE GENOMIC DNA]</scope>
    <source>
        <strain evidence="10">AATW-2023a</strain>
        <tissue evidence="10">Whole specimen</tissue>
    </source>
</reference>
<keyword evidence="5 7" id="KW-0378">Hydrolase</keyword>
<gene>
    <name evidence="10" type="ORF">SNE40_004179</name>
</gene>
<dbReference type="PANTHER" id="PTHR24006">
    <property type="entry name" value="UBIQUITIN CARBOXYL-TERMINAL HYDROLASE"/>
    <property type="match status" value="1"/>
</dbReference>
<feature type="transmembrane region" description="Helical" evidence="8">
    <location>
        <begin position="6"/>
        <end position="24"/>
    </location>
</feature>
<evidence type="ECO:0000259" key="9">
    <source>
        <dbReference type="PROSITE" id="PS50235"/>
    </source>
</evidence>
<dbReference type="Pfam" id="PF00443">
    <property type="entry name" value="UCH"/>
    <property type="match status" value="1"/>
</dbReference>
<evidence type="ECO:0000256" key="7">
    <source>
        <dbReference type="RuleBase" id="RU366025"/>
    </source>
</evidence>
<dbReference type="PROSITE" id="PS50235">
    <property type="entry name" value="USP_3"/>
    <property type="match status" value="1"/>
</dbReference>
<dbReference type="EMBL" id="JAZGQO010000002">
    <property type="protein sequence ID" value="KAK6192761.1"/>
    <property type="molecule type" value="Genomic_DNA"/>
</dbReference>
<evidence type="ECO:0000256" key="1">
    <source>
        <dbReference type="ARBA" id="ARBA00000707"/>
    </source>
</evidence>
<evidence type="ECO:0000256" key="8">
    <source>
        <dbReference type="SAM" id="Phobius"/>
    </source>
</evidence>
<dbReference type="GO" id="GO:0004843">
    <property type="term" value="F:cysteine-type deubiquitinase activity"/>
    <property type="evidence" value="ECO:0007669"/>
    <property type="project" value="UniProtKB-UniRule"/>
</dbReference>
<dbReference type="Gene3D" id="3.90.70.10">
    <property type="entry name" value="Cysteine proteinases"/>
    <property type="match status" value="1"/>
</dbReference>
<keyword evidence="8" id="KW-1133">Transmembrane helix</keyword>
<dbReference type="InterPro" id="IPR001394">
    <property type="entry name" value="Peptidase_C19_UCH"/>
</dbReference>
<dbReference type="SUPFAM" id="SSF54001">
    <property type="entry name" value="Cysteine proteinases"/>
    <property type="match status" value="1"/>
</dbReference>
<name>A0AAN8KB94_PATCE</name>
<organism evidence="10 11">
    <name type="scientific">Patella caerulea</name>
    <name type="common">Rayed Mediterranean limpet</name>
    <dbReference type="NCBI Taxonomy" id="87958"/>
    <lineage>
        <taxon>Eukaryota</taxon>
        <taxon>Metazoa</taxon>
        <taxon>Spiralia</taxon>
        <taxon>Lophotrochozoa</taxon>
        <taxon>Mollusca</taxon>
        <taxon>Gastropoda</taxon>
        <taxon>Patellogastropoda</taxon>
        <taxon>Patelloidea</taxon>
        <taxon>Patellidae</taxon>
        <taxon>Patella</taxon>
    </lineage>
</organism>
<evidence type="ECO:0000256" key="3">
    <source>
        <dbReference type="ARBA" id="ARBA00022670"/>
    </source>
</evidence>
<dbReference type="PANTHER" id="PTHR24006:SF888">
    <property type="entry name" value="UBIQUITIN CARBOXYL-TERMINAL HYDROLASE 30"/>
    <property type="match status" value="1"/>
</dbReference>
<comment type="catalytic activity">
    <reaction evidence="1 7">
        <text>Thiol-dependent hydrolysis of ester, thioester, amide, peptide and isopeptide bonds formed by the C-terminal Gly of ubiquitin (a 76-residue protein attached to proteins as an intracellular targeting signal).</text>
        <dbReference type="EC" id="3.4.19.12"/>
    </reaction>
</comment>
<keyword evidence="8" id="KW-0472">Membrane</keyword>
<evidence type="ECO:0000313" key="11">
    <source>
        <dbReference type="Proteomes" id="UP001347796"/>
    </source>
</evidence>
<evidence type="ECO:0000256" key="4">
    <source>
        <dbReference type="ARBA" id="ARBA00022786"/>
    </source>
</evidence>
<sequence length="468" mass="53311">MFARPAFIISGVAAVAALGSYIFWGPPKKKKTADYCPGLVNFGNTCFLNAVLQSWSACPSVSVWLGNFLSRHVSTSTVKKYLAATILKVLRLLNNDGDCELDPFSPGEVLQALRRRGWIISPDEQDSHELFHVLTQTLEEETSRYPSVVSLFDIQALQNPCNKYQPDGVAFIRSQGKLPILPRREMDHPFRGLLASQLECYKCRYRYPVKYDLFDSLSLSFPQKYWGPLTLDQLLRHFICPETVNNVDCPGCAKILKTKDIPKSSFKKKLTIGKLPQCLCIHIQRKQWLNSNVPVKRYDHIAFSEILHMDNYVYMKANKKNLCNRNGLFGGNDDTLDSLRFGTQNQKLMMESAPVNLLRALNYDSSTMNGIFVQPPNSLNMHNIHADENHNGPEIKPRVEFTYKLASVVSHQGNECSGHFVSYRRNPVPCVKDPMGSKWLFTSDENVRKTSFMQVLNSEAYMLFYERV</sequence>
<dbReference type="InterPro" id="IPR018200">
    <property type="entry name" value="USP_CS"/>
</dbReference>
<dbReference type="GO" id="GO:0005829">
    <property type="term" value="C:cytosol"/>
    <property type="evidence" value="ECO:0007669"/>
    <property type="project" value="TreeGrafter"/>
</dbReference>
<evidence type="ECO:0000256" key="6">
    <source>
        <dbReference type="ARBA" id="ARBA00022807"/>
    </source>
</evidence>
<dbReference type="EC" id="3.4.19.12" evidence="7"/>
<keyword evidence="4 7" id="KW-0833">Ubl conjugation pathway</keyword>
<keyword evidence="6 7" id="KW-0788">Thiol protease</keyword>
<keyword evidence="3 7" id="KW-0645">Protease</keyword>
<dbReference type="Proteomes" id="UP001347796">
    <property type="component" value="Unassembled WGS sequence"/>
</dbReference>
<dbReference type="InterPro" id="IPR038765">
    <property type="entry name" value="Papain-like_cys_pep_sf"/>
</dbReference>
<protein>
    <recommendedName>
        <fullName evidence="7">Ubiquitin carboxyl-terminal hydrolase</fullName>
        <ecNumber evidence="7">3.4.19.12</ecNumber>
    </recommendedName>
</protein>
<dbReference type="InterPro" id="IPR050164">
    <property type="entry name" value="Peptidase_C19"/>
</dbReference>
<dbReference type="CDD" id="cd02662">
    <property type="entry name" value="Peptidase_C19F"/>
    <property type="match status" value="1"/>
</dbReference>
<dbReference type="PROSITE" id="PS00972">
    <property type="entry name" value="USP_1"/>
    <property type="match status" value="1"/>
</dbReference>
<comment type="similarity">
    <text evidence="2 7">Belongs to the peptidase C19 family.</text>
</comment>
<dbReference type="GO" id="GO:0005634">
    <property type="term" value="C:nucleus"/>
    <property type="evidence" value="ECO:0007669"/>
    <property type="project" value="TreeGrafter"/>
</dbReference>
<evidence type="ECO:0000313" key="10">
    <source>
        <dbReference type="EMBL" id="KAK6192761.1"/>
    </source>
</evidence>
<dbReference type="PROSITE" id="PS00973">
    <property type="entry name" value="USP_2"/>
    <property type="match status" value="1"/>
</dbReference>
<dbReference type="AlphaFoldDB" id="A0AAN8KB94"/>
<evidence type="ECO:0000256" key="2">
    <source>
        <dbReference type="ARBA" id="ARBA00009085"/>
    </source>
</evidence>
<dbReference type="GO" id="GO:0006508">
    <property type="term" value="P:proteolysis"/>
    <property type="evidence" value="ECO:0007669"/>
    <property type="project" value="UniProtKB-KW"/>
</dbReference>
<dbReference type="GO" id="GO:0016579">
    <property type="term" value="P:protein deubiquitination"/>
    <property type="evidence" value="ECO:0007669"/>
    <property type="project" value="InterPro"/>
</dbReference>
<proteinExistence type="inferred from homology"/>
<comment type="caution">
    <text evidence="10">The sequence shown here is derived from an EMBL/GenBank/DDBJ whole genome shotgun (WGS) entry which is preliminary data.</text>
</comment>
<evidence type="ECO:0000256" key="5">
    <source>
        <dbReference type="ARBA" id="ARBA00022801"/>
    </source>
</evidence>
<keyword evidence="11" id="KW-1185">Reference proteome</keyword>
<accession>A0AAN8KB94</accession>
<dbReference type="InterPro" id="IPR028889">
    <property type="entry name" value="USP"/>
</dbReference>
<feature type="domain" description="USP" evidence="9">
    <location>
        <begin position="37"/>
        <end position="468"/>
    </location>
</feature>
<keyword evidence="8" id="KW-0812">Transmembrane</keyword>